<keyword evidence="5" id="KW-0175">Coiled coil</keyword>
<protein>
    <submittedName>
        <fullName evidence="7">Transcriptional regulator</fullName>
    </submittedName>
</protein>
<accession>A0A917YPE7</accession>
<dbReference type="InterPro" id="IPR005119">
    <property type="entry name" value="LysR_subst-bd"/>
</dbReference>
<dbReference type="RefSeq" id="WP_146284490.1">
    <property type="nucleotide sequence ID" value="NZ_BMLP01000012.1"/>
</dbReference>
<dbReference type="InterPro" id="IPR000847">
    <property type="entry name" value="LysR_HTH_N"/>
</dbReference>
<dbReference type="PANTHER" id="PTHR30126:SF98">
    <property type="entry name" value="HTH-TYPE TRANSCRIPTIONAL ACTIVATOR BAUR"/>
    <property type="match status" value="1"/>
</dbReference>
<dbReference type="InterPro" id="IPR036390">
    <property type="entry name" value="WH_DNA-bd_sf"/>
</dbReference>
<dbReference type="Pfam" id="PF03466">
    <property type="entry name" value="LysR_substrate"/>
    <property type="match status" value="1"/>
</dbReference>
<keyword evidence="3" id="KW-0238">DNA-binding</keyword>
<dbReference type="Gene3D" id="3.40.190.10">
    <property type="entry name" value="Periplasmic binding protein-like II"/>
    <property type="match status" value="2"/>
</dbReference>
<gene>
    <name evidence="7" type="primary">fldY</name>
    <name evidence="7" type="ORF">GCM10010991_35670</name>
</gene>
<dbReference type="OrthoDB" id="9803030at2"/>
<evidence type="ECO:0000256" key="2">
    <source>
        <dbReference type="ARBA" id="ARBA00023015"/>
    </source>
</evidence>
<reference evidence="7 8" key="1">
    <citation type="journal article" date="2014" name="Int. J. Syst. Evol. Microbiol.">
        <title>Complete genome sequence of Corynebacterium casei LMG S-19264T (=DSM 44701T), isolated from a smear-ripened cheese.</title>
        <authorList>
            <consortium name="US DOE Joint Genome Institute (JGI-PGF)"/>
            <person name="Walter F."/>
            <person name="Albersmeier A."/>
            <person name="Kalinowski J."/>
            <person name="Ruckert C."/>
        </authorList>
    </citation>
    <scope>NUCLEOTIDE SEQUENCE [LARGE SCALE GENOMIC DNA]</scope>
    <source>
        <strain evidence="7 8">CGMCC 1.7029</strain>
    </source>
</reference>
<evidence type="ECO:0000256" key="4">
    <source>
        <dbReference type="ARBA" id="ARBA00023163"/>
    </source>
</evidence>
<keyword evidence="2" id="KW-0805">Transcription regulation</keyword>
<dbReference type="PROSITE" id="PS50931">
    <property type="entry name" value="HTH_LYSR"/>
    <property type="match status" value="2"/>
</dbReference>
<evidence type="ECO:0000259" key="6">
    <source>
        <dbReference type="PROSITE" id="PS50931"/>
    </source>
</evidence>
<feature type="coiled-coil region" evidence="5">
    <location>
        <begin position="152"/>
        <end position="179"/>
    </location>
</feature>
<evidence type="ECO:0000313" key="8">
    <source>
        <dbReference type="Proteomes" id="UP000598196"/>
    </source>
</evidence>
<dbReference type="SUPFAM" id="SSF46785">
    <property type="entry name" value="Winged helix' DNA-binding domain"/>
    <property type="match status" value="2"/>
</dbReference>
<comment type="caution">
    <text evidence="7">The sequence shown here is derived from an EMBL/GenBank/DDBJ whole genome shotgun (WGS) entry which is preliminary data.</text>
</comment>
<keyword evidence="4" id="KW-0804">Transcription</keyword>
<dbReference type="PANTHER" id="PTHR30126">
    <property type="entry name" value="HTH-TYPE TRANSCRIPTIONAL REGULATOR"/>
    <property type="match status" value="1"/>
</dbReference>
<dbReference type="SUPFAM" id="SSF53850">
    <property type="entry name" value="Periplasmic binding protein-like II"/>
    <property type="match status" value="1"/>
</dbReference>
<dbReference type="Pfam" id="PF00126">
    <property type="entry name" value="HTH_1"/>
    <property type="match status" value="2"/>
</dbReference>
<name>A0A917YPE7_9RHOB</name>
<dbReference type="Proteomes" id="UP000598196">
    <property type="component" value="Unassembled WGS sequence"/>
</dbReference>
<dbReference type="AlphaFoldDB" id="A0A917YPE7"/>
<evidence type="ECO:0000256" key="5">
    <source>
        <dbReference type="SAM" id="Coils"/>
    </source>
</evidence>
<keyword evidence="8" id="KW-1185">Reference proteome</keyword>
<dbReference type="InterPro" id="IPR036388">
    <property type="entry name" value="WH-like_DNA-bd_sf"/>
</dbReference>
<dbReference type="Gene3D" id="1.10.10.10">
    <property type="entry name" value="Winged helix-like DNA-binding domain superfamily/Winged helix DNA-binding domain"/>
    <property type="match status" value="2"/>
</dbReference>
<evidence type="ECO:0000256" key="3">
    <source>
        <dbReference type="ARBA" id="ARBA00023125"/>
    </source>
</evidence>
<dbReference type="EMBL" id="BMLP01000012">
    <property type="protein sequence ID" value="GGO38416.1"/>
    <property type="molecule type" value="Genomic_DNA"/>
</dbReference>
<feature type="domain" description="HTH lysR-type" evidence="6">
    <location>
        <begin position="1"/>
        <end position="60"/>
    </location>
</feature>
<organism evidence="7 8">
    <name type="scientific">Gemmobacter aquaticus</name>
    <dbReference type="NCBI Taxonomy" id="490185"/>
    <lineage>
        <taxon>Bacteria</taxon>
        <taxon>Pseudomonadati</taxon>
        <taxon>Pseudomonadota</taxon>
        <taxon>Alphaproteobacteria</taxon>
        <taxon>Rhodobacterales</taxon>
        <taxon>Paracoccaceae</taxon>
        <taxon>Gemmobacter</taxon>
    </lineage>
</organism>
<comment type="similarity">
    <text evidence="1">Belongs to the LysR transcriptional regulatory family.</text>
</comment>
<dbReference type="PRINTS" id="PR00039">
    <property type="entry name" value="HTHLYSR"/>
</dbReference>
<evidence type="ECO:0000313" key="7">
    <source>
        <dbReference type="EMBL" id="GGO38416.1"/>
    </source>
</evidence>
<dbReference type="GO" id="GO:0000976">
    <property type="term" value="F:transcription cis-regulatory region binding"/>
    <property type="evidence" value="ECO:0007669"/>
    <property type="project" value="TreeGrafter"/>
</dbReference>
<sequence>MKSNLRHLRVFQSVAQSGSVTRAAETAHVSQPAVTQALAKLERLAGQPLFLRRPQALFLTHAGEVLAARVARSFALLDPVLSDLAPRLTLTASSAQLQALIATREAENFTLAARRMGLAQPTVHRAVSQLEQEAGRALFERTAHGLVATRPAQALAQAARLAFAELDQAEADLAELLGREVGRIVIGAMPLSRSSLLPQAIARFRKRRPTLPVRALDGPYADMIAGLRRGEVDFLIGALRDPAPIGDIVQVPLFDDRLQIVARSGHPALDLPNPTLTDLMAYPFVVSPEGAPARTAFDRITGRAGHPPSLVETGSMVLMRELLQISDHLGCISQTQIAAEVRLGALEPVPVDLADTTRPIGLTHRADWLPTRAQGEFLEDLRTVAFESPTISL</sequence>
<dbReference type="GO" id="GO:0003700">
    <property type="term" value="F:DNA-binding transcription factor activity"/>
    <property type="evidence" value="ECO:0007669"/>
    <property type="project" value="InterPro"/>
</dbReference>
<feature type="domain" description="HTH lysR-type" evidence="6">
    <location>
        <begin position="96"/>
        <end position="149"/>
    </location>
</feature>
<evidence type="ECO:0000256" key="1">
    <source>
        <dbReference type="ARBA" id="ARBA00009437"/>
    </source>
</evidence>
<proteinExistence type="inferred from homology"/>